<sequence>MTALGKFPYCAAMNSLLARPLTGSRRGFLRWLLASAAPLAVGCAQWKEIPDPDGKRGLPAASIADEAAVLDVIFWPVPYEASSDLFDGPHDPMSLLWREVDELAIDPETRQTLAHNGLQAGRIEHIEQWIERIGLPRPSDASEQLMQQASVTSEIANSRHRLPFRSGQQQEFAIRKTSASNQSVLFRQGDHSVGRMLIQPQFLLTVQARPDNDGRVRVRCWPRIEHGPFRQSYVSNDQAIRMNSSRDSWMLHDLAIDLPLNQNQTLILAPTADPFGLGKQMLTDLRPDGTHERVVILIRLARKPEPSL</sequence>
<dbReference type="EMBL" id="CP042914">
    <property type="protein sequence ID" value="QEG41501.1"/>
    <property type="molecule type" value="Genomic_DNA"/>
</dbReference>
<accession>A0A5B9R4U3</accession>
<evidence type="ECO:0000313" key="1">
    <source>
        <dbReference type="EMBL" id="QEG41501.1"/>
    </source>
</evidence>
<dbReference type="KEGG" id="rul:UC8_35240"/>
<proteinExistence type="predicted"/>
<protein>
    <submittedName>
        <fullName evidence="1">Uncharacterized protein</fullName>
    </submittedName>
</protein>
<keyword evidence="2" id="KW-1185">Reference proteome</keyword>
<dbReference type="Proteomes" id="UP000325286">
    <property type="component" value="Chromosome"/>
</dbReference>
<name>A0A5B9R4U3_9BACT</name>
<dbReference type="AlphaFoldDB" id="A0A5B9R4U3"/>
<reference evidence="1 2" key="1">
    <citation type="submission" date="2019-08" db="EMBL/GenBank/DDBJ databases">
        <title>Deep-cultivation of Planctomycetes and their phenomic and genomic characterization uncovers novel biology.</title>
        <authorList>
            <person name="Wiegand S."/>
            <person name="Jogler M."/>
            <person name="Boedeker C."/>
            <person name="Pinto D."/>
            <person name="Vollmers J."/>
            <person name="Rivas-Marin E."/>
            <person name="Kohn T."/>
            <person name="Peeters S.H."/>
            <person name="Heuer A."/>
            <person name="Rast P."/>
            <person name="Oberbeckmann S."/>
            <person name="Bunk B."/>
            <person name="Jeske O."/>
            <person name="Meyerdierks A."/>
            <person name="Storesund J.E."/>
            <person name="Kallscheuer N."/>
            <person name="Luecker S."/>
            <person name="Lage O.M."/>
            <person name="Pohl T."/>
            <person name="Merkel B.J."/>
            <person name="Hornburger P."/>
            <person name="Mueller R.-W."/>
            <person name="Bruemmer F."/>
            <person name="Labrenz M."/>
            <person name="Spormann A.M."/>
            <person name="Op den Camp H."/>
            <person name="Overmann J."/>
            <person name="Amann R."/>
            <person name="Jetten M.S.M."/>
            <person name="Mascher T."/>
            <person name="Medema M.H."/>
            <person name="Devos D.P."/>
            <person name="Kaster A.-K."/>
            <person name="Ovreas L."/>
            <person name="Rohde M."/>
            <person name="Galperin M.Y."/>
            <person name="Jogler C."/>
        </authorList>
    </citation>
    <scope>NUCLEOTIDE SEQUENCE [LARGE SCALE GENOMIC DNA]</scope>
    <source>
        <strain evidence="1 2">UC8</strain>
    </source>
</reference>
<organism evidence="1 2">
    <name type="scientific">Roseimaritima ulvae</name>
    <dbReference type="NCBI Taxonomy" id="980254"/>
    <lineage>
        <taxon>Bacteria</taxon>
        <taxon>Pseudomonadati</taxon>
        <taxon>Planctomycetota</taxon>
        <taxon>Planctomycetia</taxon>
        <taxon>Pirellulales</taxon>
        <taxon>Pirellulaceae</taxon>
        <taxon>Roseimaritima</taxon>
    </lineage>
</organism>
<evidence type="ECO:0000313" key="2">
    <source>
        <dbReference type="Proteomes" id="UP000325286"/>
    </source>
</evidence>
<gene>
    <name evidence="1" type="ORF">UC8_35240</name>
</gene>